<organism evidence="2 3">
    <name type="scientific">Denitromonas halophila</name>
    <dbReference type="NCBI Taxonomy" id="1629404"/>
    <lineage>
        <taxon>Bacteria</taxon>
        <taxon>Pseudomonadati</taxon>
        <taxon>Pseudomonadota</taxon>
        <taxon>Betaproteobacteria</taxon>
        <taxon>Rhodocyclales</taxon>
        <taxon>Zoogloeaceae</taxon>
        <taxon>Denitromonas</taxon>
    </lineage>
</organism>
<dbReference type="EMBL" id="VMNK01000003">
    <property type="protein sequence ID" value="TVO58839.1"/>
    <property type="molecule type" value="Genomic_DNA"/>
</dbReference>
<evidence type="ECO:0000256" key="1">
    <source>
        <dbReference type="SAM" id="SignalP"/>
    </source>
</evidence>
<sequence length="236" mass="26599">MPKQSTPLARQIHSAALAVIAAGSLLGASAAHAAKGYPVCLYLYEKAGEQKLESERSCVRWGGHGINGVGGDEKKFRDKDLKKDVPHFELPVQYIGLSSGWGATVWYENASGKLTKTRLTQDGPVDIRRGKLRGVWAYELNDKVKGYPVCIYTSRHDMRAKKDDLCLRYGEYSDIRHTGWGRAGKKVDFVKLREGYRLELYPEPNWKGGLFYQTKSGRLPKEIRNKVRSMRVVKIP</sequence>
<keyword evidence="3" id="KW-1185">Reference proteome</keyword>
<feature type="chain" id="PRO_5021744819" evidence="1">
    <location>
        <begin position="34"/>
        <end position="236"/>
    </location>
</feature>
<protein>
    <submittedName>
        <fullName evidence="2">Uncharacterized protein</fullName>
    </submittedName>
</protein>
<evidence type="ECO:0000313" key="3">
    <source>
        <dbReference type="Proteomes" id="UP000319502"/>
    </source>
</evidence>
<dbReference type="RefSeq" id="WP_144308359.1">
    <property type="nucleotide sequence ID" value="NZ_VMNK01000003.1"/>
</dbReference>
<gene>
    <name evidence="2" type="ORF">FHP91_04030</name>
</gene>
<accession>A0A557R103</accession>
<dbReference type="AlphaFoldDB" id="A0A557R103"/>
<reference evidence="2 3" key="1">
    <citation type="submission" date="2019-07" db="EMBL/GenBank/DDBJ databases">
        <title>The pathways for chlorine oxyanion respiration interact through the shared metabolite chlorate.</title>
        <authorList>
            <person name="Barnum T.P."/>
            <person name="Cheng Y."/>
            <person name="Hill K.A."/>
            <person name="Lucas L.N."/>
            <person name="Carlson H.K."/>
            <person name="Coates J.D."/>
        </authorList>
    </citation>
    <scope>NUCLEOTIDE SEQUENCE [LARGE SCALE GENOMIC DNA]</scope>
    <source>
        <strain evidence="2 3">SFB-3</strain>
    </source>
</reference>
<comment type="caution">
    <text evidence="2">The sequence shown here is derived from an EMBL/GenBank/DDBJ whole genome shotgun (WGS) entry which is preliminary data.</text>
</comment>
<keyword evidence="1" id="KW-0732">Signal</keyword>
<feature type="signal peptide" evidence="1">
    <location>
        <begin position="1"/>
        <end position="33"/>
    </location>
</feature>
<name>A0A557R103_9RHOO</name>
<evidence type="ECO:0000313" key="2">
    <source>
        <dbReference type="EMBL" id="TVO58839.1"/>
    </source>
</evidence>
<proteinExistence type="predicted"/>
<dbReference type="Proteomes" id="UP000319502">
    <property type="component" value="Unassembled WGS sequence"/>
</dbReference>